<evidence type="ECO:0000256" key="4">
    <source>
        <dbReference type="ARBA" id="ARBA00023134"/>
    </source>
</evidence>
<evidence type="ECO:0000256" key="1">
    <source>
        <dbReference type="ARBA" id="ARBA00009625"/>
    </source>
</evidence>
<dbReference type="Proteomes" id="UP000031433">
    <property type="component" value="Unassembled WGS sequence"/>
</dbReference>
<dbReference type="EMBL" id="JXBL01000001">
    <property type="protein sequence ID" value="KIE42439.1"/>
    <property type="molecule type" value="Genomic_DNA"/>
</dbReference>
<dbReference type="GO" id="GO:0003924">
    <property type="term" value="F:GTPase activity"/>
    <property type="evidence" value="ECO:0007669"/>
    <property type="project" value="InterPro"/>
</dbReference>
<evidence type="ECO:0000259" key="6">
    <source>
        <dbReference type="SMART" id="SM00382"/>
    </source>
</evidence>
<dbReference type="GO" id="GO:0005525">
    <property type="term" value="F:GTP binding"/>
    <property type="evidence" value="ECO:0007669"/>
    <property type="project" value="UniProtKB-KW"/>
</dbReference>
<evidence type="ECO:0000313" key="8">
    <source>
        <dbReference type="Proteomes" id="UP000031433"/>
    </source>
</evidence>
<evidence type="ECO:0000313" key="7">
    <source>
        <dbReference type="EMBL" id="KIE42439.1"/>
    </source>
</evidence>
<dbReference type="Gene3D" id="1.10.287.130">
    <property type="match status" value="1"/>
</dbReference>
<dbReference type="Pfam" id="PF03308">
    <property type="entry name" value="MeaB"/>
    <property type="match status" value="1"/>
</dbReference>
<comment type="similarity">
    <text evidence="1">Belongs to the SIMIBI class G3E GTPase family. ArgK/MeaB subfamily.</text>
</comment>
<keyword evidence="4" id="KW-0342">GTP-binding</keyword>
<dbReference type="SMART" id="SM00382">
    <property type="entry name" value="AAA"/>
    <property type="match status" value="1"/>
</dbReference>
<dbReference type="CDD" id="cd03114">
    <property type="entry name" value="MMAA-like"/>
    <property type="match status" value="1"/>
</dbReference>
<accession>A0A0C1TNN4</accession>
<dbReference type="Gene3D" id="3.40.50.300">
    <property type="entry name" value="P-loop containing nucleotide triphosphate hydrolases"/>
    <property type="match status" value="1"/>
</dbReference>
<dbReference type="PANTHER" id="PTHR43087:SF1">
    <property type="entry name" value="LAO_AO TRANSPORT SYSTEM ATPASE"/>
    <property type="match status" value="1"/>
</dbReference>
<evidence type="ECO:0000256" key="5">
    <source>
        <dbReference type="ARBA" id="ARBA00023186"/>
    </source>
</evidence>
<keyword evidence="5" id="KW-0143">Chaperone</keyword>
<keyword evidence="3" id="KW-0378">Hydrolase</keyword>
<evidence type="ECO:0000256" key="2">
    <source>
        <dbReference type="ARBA" id="ARBA00022741"/>
    </source>
</evidence>
<reference evidence="7 8" key="1">
    <citation type="submission" date="2015-01" db="EMBL/GenBank/DDBJ databases">
        <title>Genome sequence of the anaerobic bacterium Geobacter soli GSS01, a dissimilatory Fe(III) reducer from soil.</title>
        <authorList>
            <person name="Yang G."/>
            <person name="Zhou S."/>
        </authorList>
    </citation>
    <scope>NUCLEOTIDE SEQUENCE [LARGE SCALE GENOMIC DNA]</scope>
    <source>
        <strain evidence="7 8">GSS01</strain>
    </source>
</reference>
<protein>
    <submittedName>
        <fullName evidence="7">GTPase</fullName>
    </submittedName>
</protein>
<gene>
    <name evidence="7" type="ORF">SE37_07250</name>
</gene>
<dbReference type="SUPFAM" id="SSF52540">
    <property type="entry name" value="P-loop containing nucleoside triphosphate hydrolases"/>
    <property type="match status" value="1"/>
</dbReference>
<keyword evidence="2" id="KW-0547">Nucleotide-binding</keyword>
<dbReference type="InterPro" id="IPR003593">
    <property type="entry name" value="AAA+_ATPase"/>
</dbReference>
<name>A0A0C1TNN4_9BACT</name>
<dbReference type="RefSeq" id="WP_039645004.1">
    <property type="nucleotide sequence ID" value="NZ_JXBL01000001.1"/>
</dbReference>
<evidence type="ECO:0000256" key="3">
    <source>
        <dbReference type="ARBA" id="ARBA00022801"/>
    </source>
</evidence>
<feature type="domain" description="AAA+ ATPase" evidence="6">
    <location>
        <begin position="42"/>
        <end position="186"/>
    </location>
</feature>
<dbReference type="InterPro" id="IPR052040">
    <property type="entry name" value="GTPase/Isobutyryl-CoA_mutase"/>
</dbReference>
<proteinExistence type="inferred from homology"/>
<dbReference type="InterPro" id="IPR027417">
    <property type="entry name" value="P-loop_NTPase"/>
</dbReference>
<dbReference type="AlphaFoldDB" id="A0A0C1TNN4"/>
<dbReference type="InterPro" id="IPR005129">
    <property type="entry name" value="GTPase_ArgK"/>
</dbReference>
<comment type="caution">
    <text evidence="7">The sequence shown here is derived from an EMBL/GenBank/DDBJ whole genome shotgun (WGS) entry which is preliminary data.</text>
</comment>
<dbReference type="PANTHER" id="PTHR43087">
    <property type="entry name" value="LYSINE/ARGININE/ORNITHINE TRANSPORT SYSTEM KINASE"/>
    <property type="match status" value="1"/>
</dbReference>
<sequence length="319" mass="34890">MSLASRILDGELRAAARLMRNLDDGFRSAVDDMKELYPHTGRAFILGITGPPGAGKSTLVDQLTAAYREQGKRVGVVAIDPTSPFTGGAILGDRIRMNRHADDPGVFIRSLATRGHMGGLSRATADVVNVMDAMGMEVVIIETVGVGQDEIDIVRLAHTTVVVSVPGLGDDIQAIKAGVLEIGDVFVVNKADRDGADRTARELAVMLEMKKTAPGDWLPKVMMTEASRNRGIAELVDEIALHRSWLADSGTLERIRQERSVRHFEELLRERLFAEVFGHIRVNGRYREIVEAMASGRTDPYRAVDTVISERFGTPCQES</sequence>
<keyword evidence="8" id="KW-1185">Reference proteome</keyword>
<dbReference type="NCBIfam" id="TIGR00750">
    <property type="entry name" value="lao"/>
    <property type="match status" value="1"/>
</dbReference>
<organism evidence="7 8">
    <name type="scientific">Geobacter soli</name>
    <dbReference type="NCBI Taxonomy" id="1510391"/>
    <lineage>
        <taxon>Bacteria</taxon>
        <taxon>Pseudomonadati</taxon>
        <taxon>Thermodesulfobacteriota</taxon>
        <taxon>Desulfuromonadia</taxon>
        <taxon>Geobacterales</taxon>
        <taxon>Geobacteraceae</taxon>
        <taxon>Geobacter</taxon>
    </lineage>
</organism>